<accession>A0A6J6V5Y2</accession>
<dbReference type="Pfam" id="PF05719">
    <property type="entry name" value="GPP34"/>
    <property type="match status" value="1"/>
</dbReference>
<dbReference type="GO" id="GO:0000139">
    <property type="term" value="C:Golgi membrane"/>
    <property type="evidence" value="ECO:0007669"/>
    <property type="project" value="UniProtKB-SubCell"/>
</dbReference>
<dbReference type="Gene3D" id="1.10.3630.10">
    <property type="entry name" value="yeast vps74-n-term truncation variant domain like"/>
    <property type="match status" value="1"/>
</dbReference>
<protein>
    <submittedName>
        <fullName evidence="5">Unannotated protein</fullName>
    </submittedName>
</protein>
<dbReference type="GO" id="GO:0005802">
    <property type="term" value="C:trans-Golgi network"/>
    <property type="evidence" value="ECO:0007669"/>
    <property type="project" value="TreeGrafter"/>
</dbReference>
<dbReference type="GO" id="GO:0043001">
    <property type="term" value="P:Golgi to plasma membrane protein transport"/>
    <property type="evidence" value="ECO:0007669"/>
    <property type="project" value="TreeGrafter"/>
</dbReference>
<evidence type="ECO:0000256" key="4">
    <source>
        <dbReference type="ARBA" id="ARBA00023136"/>
    </source>
</evidence>
<evidence type="ECO:0000256" key="1">
    <source>
        <dbReference type="ARBA" id="ARBA00004255"/>
    </source>
</evidence>
<dbReference type="GO" id="GO:0048194">
    <property type="term" value="P:Golgi vesicle budding"/>
    <property type="evidence" value="ECO:0007669"/>
    <property type="project" value="TreeGrafter"/>
</dbReference>
<keyword evidence="2" id="KW-0333">Golgi apparatus</keyword>
<name>A0A6J6V5Y2_9ZZZZ</name>
<dbReference type="InterPro" id="IPR008628">
    <property type="entry name" value="GPP34-like"/>
</dbReference>
<dbReference type="EMBL" id="CAEZYQ010000034">
    <property type="protein sequence ID" value="CAB4765897.1"/>
    <property type="molecule type" value="Genomic_DNA"/>
</dbReference>
<evidence type="ECO:0000256" key="2">
    <source>
        <dbReference type="ARBA" id="ARBA00023034"/>
    </source>
</evidence>
<dbReference type="AlphaFoldDB" id="A0A6J6V5Y2"/>
<dbReference type="GO" id="GO:0006890">
    <property type="term" value="P:retrograde vesicle-mediated transport, Golgi to endoplasmic reticulum"/>
    <property type="evidence" value="ECO:0007669"/>
    <property type="project" value="TreeGrafter"/>
</dbReference>
<dbReference type="PANTHER" id="PTHR12704:SF2">
    <property type="entry name" value="GOLGI PHOSPHOPROTEIN 3 HOMOLOG SAURON"/>
    <property type="match status" value="1"/>
</dbReference>
<dbReference type="GO" id="GO:0070273">
    <property type="term" value="F:phosphatidylinositol-4-phosphate binding"/>
    <property type="evidence" value="ECO:0007669"/>
    <property type="project" value="InterPro"/>
</dbReference>
<dbReference type="GO" id="GO:0031985">
    <property type="term" value="C:Golgi cisterna"/>
    <property type="evidence" value="ECO:0007669"/>
    <property type="project" value="TreeGrafter"/>
</dbReference>
<dbReference type="PANTHER" id="PTHR12704">
    <property type="entry name" value="TRANS-GOLGI PROTEIN GMX33"/>
    <property type="match status" value="1"/>
</dbReference>
<keyword evidence="3" id="KW-0446">Lipid-binding</keyword>
<dbReference type="InterPro" id="IPR038261">
    <property type="entry name" value="GPP34-like_sf"/>
</dbReference>
<sequence length="235" mass="25251">MSEPTPHHPLLLAEDVLLLLLDDHTGTLQQPNLSALLGGAVLAELAIDGAVDVGEKEGLWRTAKVHPVAGVRPQEPLLASAQDVVAERPRTAQDLVNRLGKPLRDHLCERLAARGILRREEHRVIGLFPTTRWPAADSRHEEGVRRRLADVLLRGLTPDPRTVTLVALLSAVDRAHKVVDREGLSSWEVRKRAKRLADTMDEGDWAAKAVRDAVRAAAAAVTAGAVAAGTAAGSS</sequence>
<evidence type="ECO:0000313" key="5">
    <source>
        <dbReference type="EMBL" id="CAB4765897.1"/>
    </source>
</evidence>
<comment type="subcellular location">
    <subcellularLocation>
        <location evidence="1">Golgi apparatus membrane</location>
        <topology evidence="1">Peripheral membrane protein</topology>
        <orientation evidence="1">Cytoplasmic side</orientation>
    </subcellularLocation>
</comment>
<reference evidence="5" key="1">
    <citation type="submission" date="2020-05" db="EMBL/GenBank/DDBJ databases">
        <authorList>
            <person name="Chiriac C."/>
            <person name="Salcher M."/>
            <person name="Ghai R."/>
            <person name="Kavagutti S V."/>
        </authorList>
    </citation>
    <scope>NUCLEOTIDE SEQUENCE</scope>
</reference>
<dbReference type="GO" id="GO:0007030">
    <property type="term" value="P:Golgi organization"/>
    <property type="evidence" value="ECO:0007669"/>
    <property type="project" value="TreeGrafter"/>
</dbReference>
<keyword evidence="4" id="KW-0472">Membrane</keyword>
<organism evidence="5">
    <name type="scientific">freshwater metagenome</name>
    <dbReference type="NCBI Taxonomy" id="449393"/>
    <lineage>
        <taxon>unclassified sequences</taxon>
        <taxon>metagenomes</taxon>
        <taxon>ecological metagenomes</taxon>
    </lineage>
</organism>
<proteinExistence type="predicted"/>
<dbReference type="GO" id="GO:0005829">
    <property type="term" value="C:cytosol"/>
    <property type="evidence" value="ECO:0007669"/>
    <property type="project" value="TreeGrafter"/>
</dbReference>
<gene>
    <name evidence="5" type="ORF">UFOPK2761_03043</name>
</gene>
<evidence type="ECO:0000256" key="3">
    <source>
        <dbReference type="ARBA" id="ARBA00023121"/>
    </source>
</evidence>